<evidence type="ECO:0000313" key="2">
    <source>
        <dbReference type="Proteomes" id="UP000834106"/>
    </source>
</evidence>
<evidence type="ECO:0008006" key="3">
    <source>
        <dbReference type="Google" id="ProtNLM"/>
    </source>
</evidence>
<keyword evidence="2" id="KW-1185">Reference proteome</keyword>
<accession>A0AAD2AGC3</accession>
<gene>
    <name evidence="1" type="ORF">FPE_LOCUS34633</name>
</gene>
<dbReference type="Gene3D" id="2.30.30.490">
    <property type="match status" value="1"/>
</dbReference>
<reference evidence="1" key="1">
    <citation type="submission" date="2023-05" db="EMBL/GenBank/DDBJ databases">
        <authorList>
            <person name="Huff M."/>
        </authorList>
    </citation>
    <scope>NUCLEOTIDE SEQUENCE</scope>
</reference>
<sequence>MKPYVAILKDITQTQDGAMMVTGHWFYHLEDAKKKKNVMAEIGKHVLGGRYFIVSTEMKNLQNMFCTTDREYDDEKYVIDLLVQKTISRLGDLPDIEPGDNFVDQEDQRTKKLLLGMRNMSPLNVSREDGGIFRSHQSVSAEIPGRTESTMLSYHNTSKKNDGKEKRGVGSRIINKISRLNLSDMSFVWPNAAVNSIVALEKAAHDGLSSDSKNSFPEQCCISTASSEWGAGTVPYTEDVSK</sequence>
<organism evidence="1 2">
    <name type="scientific">Fraxinus pennsylvanica</name>
    <dbReference type="NCBI Taxonomy" id="56036"/>
    <lineage>
        <taxon>Eukaryota</taxon>
        <taxon>Viridiplantae</taxon>
        <taxon>Streptophyta</taxon>
        <taxon>Embryophyta</taxon>
        <taxon>Tracheophyta</taxon>
        <taxon>Spermatophyta</taxon>
        <taxon>Magnoliopsida</taxon>
        <taxon>eudicotyledons</taxon>
        <taxon>Gunneridae</taxon>
        <taxon>Pentapetalae</taxon>
        <taxon>asterids</taxon>
        <taxon>lamiids</taxon>
        <taxon>Lamiales</taxon>
        <taxon>Oleaceae</taxon>
        <taxon>Oleeae</taxon>
        <taxon>Fraxinus</taxon>
    </lineage>
</organism>
<protein>
    <recommendedName>
        <fullName evidence="3">BAH domain-containing protein</fullName>
    </recommendedName>
</protein>
<dbReference type="AlphaFoldDB" id="A0AAD2AGC3"/>
<dbReference type="PANTHER" id="PTHR46871">
    <property type="entry name" value="BROMO-ADJACENT HOMOLOGY (BAH) DOMAIN-CONTAINING PROTEIN"/>
    <property type="match status" value="1"/>
</dbReference>
<evidence type="ECO:0000313" key="1">
    <source>
        <dbReference type="EMBL" id="CAI9787203.1"/>
    </source>
</evidence>
<dbReference type="InterPro" id="IPR043151">
    <property type="entry name" value="BAH_sf"/>
</dbReference>
<dbReference type="Proteomes" id="UP000834106">
    <property type="component" value="Chromosome 23"/>
</dbReference>
<dbReference type="PANTHER" id="PTHR46871:SF1">
    <property type="entry name" value="BROMO-ADJACENT HOMOLOGY (BAH) DOMAIN-CONTAINING PROTEIN"/>
    <property type="match status" value="1"/>
</dbReference>
<name>A0AAD2AGC3_9LAMI</name>
<proteinExistence type="predicted"/>
<dbReference type="EMBL" id="OU503058">
    <property type="protein sequence ID" value="CAI9787203.1"/>
    <property type="molecule type" value="Genomic_DNA"/>
</dbReference>